<sequence length="273" mass="29347">MQSVESAEAAGVGARMLDEIEETSLEEILASLRTVLTTATATTNDDGHDDTENASTLTAALPAARVREFPIPRLDGVVQRHFRATQSAPLALTGRYHELLYVLIASLISEPHNKAVSIVDFEGSFELLRLFATAPAAQEGSPTVAKSLSRADFDHVHILRPAPGDAAHIASCIATMEKYMLYAPHCSRSREWWGTVVIGGGLSPAGSSGSGHVSVVTDRKGWMRVERAEVPLFMDATAEGALVDRKNRQRAVEEAGWVGTSPWGSVVFGRGQK</sequence>
<dbReference type="Proteomes" id="UP001174936">
    <property type="component" value="Unassembled WGS sequence"/>
</dbReference>
<reference evidence="1" key="1">
    <citation type="submission" date="2023-06" db="EMBL/GenBank/DDBJ databases">
        <title>Genome-scale phylogeny and comparative genomics of the fungal order Sordariales.</title>
        <authorList>
            <consortium name="Lawrence Berkeley National Laboratory"/>
            <person name="Hensen N."/>
            <person name="Bonometti L."/>
            <person name="Westerberg I."/>
            <person name="Brannstrom I.O."/>
            <person name="Guillou S."/>
            <person name="Cros-Aarteil S."/>
            <person name="Calhoun S."/>
            <person name="Haridas S."/>
            <person name="Kuo A."/>
            <person name="Mondo S."/>
            <person name="Pangilinan J."/>
            <person name="Riley R."/>
            <person name="Labutti K."/>
            <person name="Andreopoulos B."/>
            <person name="Lipzen A."/>
            <person name="Chen C."/>
            <person name="Yanf M."/>
            <person name="Daum C."/>
            <person name="Ng V."/>
            <person name="Clum A."/>
            <person name="Steindorff A."/>
            <person name="Ohm R."/>
            <person name="Martin F."/>
            <person name="Silar P."/>
            <person name="Natvig D."/>
            <person name="Lalanne C."/>
            <person name="Gautier V."/>
            <person name="Ament-Velasquez S.L."/>
            <person name="Kruys A."/>
            <person name="Hutchinson M.I."/>
            <person name="Powell A.J."/>
            <person name="Barry K."/>
            <person name="Miller A.N."/>
            <person name="Grigoriev I.V."/>
            <person name="Debuchy R."/>
            <person name="Gladieux P."/>
            <person name="Thoren M.H."/>
            <person name="Johannesson H."/>
        </authorList>
    </citation>
    <scope>NUCLEOTIDE SEQUENCE</scope>
    <source>
        <strain evidence="1">SMH2532-1</strain>
    </source>
</reference>
<organism evidence="1 2">
    <name type="scientific">Cercophora newfieldiana</name>
    <dbReference type="NCBI Taxonomy" id="92897"/>
    <lineage>
        <taxon>Eukaryota</taxon>
        <taxon>Fungi</taxon>
        <taxon>Dikarya</taxon>
        <taxon>Ascomycota</taxon>
        <taxon>Pezizomycotina</taxon>
        <taxon>Sordariomycetes</taxon>
        <taxon>Sordariomycetidae</taxon>
        <taxon>Sordariales</taxon>
        <taxon>Lasiosphaeriaceae</taxon>
        <taxon>Cercophora</taxon>
    </lineage>
</organism>
<protein>
    <submittedName>
        <fullName evidence="1">Uncharacterized protein</fullName>
    </submittedName>
</protein>
<gene>
    <name evidence="1" type="ORF">B0T16DRAFT_302765</name>
</gene>
<proteinExistence type="predicted"/>
<feature type="non-terminal residue" evidence="1">
    <location>
        <position position="273"/>
    </location>
</feature>
<name>A0AA39Y1I7_9PEZI</name>
<comment type="caution">
    <text evidence="1">The sequence shown here is derived from an EMBL/GenBank/DDBJ whole genome shotgun (WGS) entry which is preliminary data.</text>
</comment>
<dbReference type="AlphaFoldDB" id="A0AA39Y1I7"/>
<keyword evidence="2" id="KW-1185">Reference proteome</keyword>
<accession>A0AA39Y1I7</accession>
<dbReference type="EMBL" id="JAULSV010000005">
    <property type="protein sequence ID" value="KAK0644294.1"/>
    <property type="molecule type" value="Genomic_DNA"/>
</dbReference>
<evidence type="ECO:0000313" key="2">
    <source>
        <dbReference type="Proteomes" id="UP001174936"/>
    </source>
</evidence>
<evidence type="ECO:0000313" key="1">
    <source>
        <dbReference type="EMBL" id="KAK0644294.1"/>
    </source>
</evidence>